<dbReference type="Proteomes" id="UP000053433">
    <property type="component" value="Unassembled WGS sequence"/>
</dbReference>
<dbReference type="RefSeq" id="WP_023042318.1">
    <property type="nucleotide sequence ID" value="NZ_LMUA01000008.1"/>
</dbReference>
<dbReference type="EMBL" id="LMUA01000008">
    <property type="protein sequence ID" value="KUE76599.1"/>
    <property type="molecule type" value="Genomic_DNA"/>
</dbReference>
<protein>
    <submittedName>
        <fullName evidence="1">Uncharacterized protein</fullName>
    </submittedName>
</protein>
<evidence type="ECO:0000313" key="2">
    <source>
        <dbReference type="Proteomes" id="UP000053433"/>
    </source>
</evidence>
<name>A0A0W7TS02_9FIRM</name>
<organism evidence="1 2">
    <name type="scientific">Ruthenibacterium lactatiformans</name>
    <dbReference type="NCBI Taxonomy" id="1550024"/>
    <lineage>
        <taxon>Bacteria</taxon>
        <taxon>Bacillati</taxon>
        <taxon>Bacillota</taxon>
        <taxon>Clostridia</taxon>
        <taxon>Eubacteriales</taxon>
        <taxon>Oscillospiraceae</taxon>
        <taxon>Ruthenibacterium</taxon>
    </lineage>
</organism>
<evidence type="ECO:0000313" key="1">
    <source>
        <dbReference type="EMBL" id="KUE76599.1"/>
    </source>
</evidence>
<comment type="caution">
    <text evidence="1">The sequence shown here is derived from an EMBL/GenBank/DDBJ whole genome shotgun (WGS) entry which is preliminary data.</text>
</comment>
<reference evidence="1 2" key="1">
    <citation type="submission" date="2015-10" db="EMBL/GenBank/DDBJ databases">
        <title>A novel member of the family Ruminococcaceae isolated from human faeces.</title>
        <authorList>
            <person name="Shkoporov A.N."/>
            <person name="Chaplin A.V."/>
            <person name="Motuzova O.V."/>
            <person name="Kafarskaia L.I."/>
            <person name="Efimov B.A."/>
        </authorList>
    </citation>
    <scope>NUCLEOTIDE SEQUENCE [LARGE SCALE GENOMIC DNA]</scope>
    <source>
        <strain evidence="1 2">668</strain>
    </source>
</reference>
<dbReference type="AlphaFoldDB" id="A0A0W7TS02"/>
<accession>A0A0W7TS02</accession>
<gene>
    <name evidence="1" type="ORF">ASJ35_07625</name>
</gene>
<proteinExistence type="predicted"/>
<sequence>MLKSGKYIAEHDNGIFDRYRIVMSVKETEKSYIFELLEYVSRYSSAQMDMLFDKSKRVLISKFKGGHAMRIWSDHDFTLYPYQAGIPFHFERVSEGGSAEGSGVYG</sequence>